<evidence type="ECO:0000313" key="3">
    <source>
        <dbReference type="EMBL" id="WOT01584.1"/>
    </source>
</evidence>
<dbReference type="Gene3D" id="3.40.630.30">
    <property type="match status" value="1"/>
</dbReference>
<dbReference type="NCBIfam" id="TIGR01575">
    <property type="entry name" value="rimI"/>
    <property type="match status" value="1"/>
</dbReference>
<keyword evidence="3" id="KW-0012">Acyltransferase</keyword>
<reference evidence="3" key="1">
    <citation type="submission" date="2017-12" db="EMBL/GenBank/DDBJ databases">
        <authorList>
            <person name="Thomas-White K."/>
            <person name="Wolfe A.J."/>
        </authorList>
    </citation>
    <scope>NUCLEOTIDE SEQUENCE</scope>
    <source>
        <strain evidence="3">UMB0763</strain>
    </source>
</reference>
<proteinExistence type="inferred from homology"/>
<dbReference type="RefSeq" id="WP_101677924.1">
    <property type="nucleotide sequence ID" value="NZ_CAMYCO010000003.1"/>
</dbReference>
<dbReference type="KEGG" id="cpyr:CYJ47_09955"/>
<dbReference type="EMBL" id="CP136958">
    <property type="protein sequence ID" value="WOT01584.1"/>
    <property type="molecule type" value="Genomic_DNA"/>
</dbReference>
<dbReference type="InterPro" id="IPR000182">
    <property type="entry name" value="GNAT_dom"/>
</dbReference>
<organism evidence="3 4">
    <name type="scientific">Corynebacterium pyruviciproducens</name>
    <dbReference type="NCBI Taxonomy" id="598660"/>
    <lineage>
        <taxon>Bacteria</taxon>
        <taxon>Bacillati</taxon>
        <taxon>Actinomycetota</taxon>
        <taxon>Actinomycetes</taxon>
        <taxon>Mycobacteriales</taxon>
        <taxon>Corynebacteriaceae</taxon>
        <taxon>Corynebacterium</taxon>
    </lineage>
</organism>
<dbReference type="Pfam" id="PF00583">
    <property type="entry name" value="Acetyltransf_1"/>
    <property type="match status" value="1"/>
</dbReference>
<accession>A0AAF0YTE4</accession>
<dbReference type="EC" id="2.3.1.266" evidence="1"/>
<keyword evidence="3" id="KW-0689">Ribosomal protein</keyword>
<dbReference type="GO" id="GO:0008999">
    <property type="term" value="F:protein-N-terminal-alanine acetyltransferase activity"/>
    <property type="evidence" value="ECO:0007669"/>
    <property type="project" value="UniProtKB-EC"/>
</dbReference>
<dbReference type="SUPFAM" id="SSF55729">
    <property type="entry name" value="Acyl-CoA N-acyltransferases (Nat)"/>
    <property type="match status" value="1"/>
</dbReference>
<dbReference type="CDD" id="cd04301">
    <property type="entry name" value="NAT_SF"/>
    <property type="match status" value="1"/>
</dbReference>
<name>A0AAF0YTE4_9CORY</name>
<keyword evidence="3" id="KW-0808">Transferase</keyword>
<dbReference type="InterPro" id="IPR006464">
    <property type="entry name" value="AcTrfase_RimI/Ard1"/>
</dbReference>
<dbReference type="InterPro" id="IPR050276">
    <property type="entry name" value="MshD_Acetyltransferase"/>
</dbReference>
<comment type="function">
    <text evidence="1">Acetylates the N-terminal alanine of ribosomal protein bS18.</text>
</comment>
<reference evidence="3" key="2">
    <citation type="submission" date="2023-10" db="EMBL/GenBank/DDBJ databases">
        <authorList>
            <person name="Choi B."/>
        </authorList>
    </citation>
    <scope>NUCLEOTIDE SEQUENCE</scope>
    <source>
        <strain evidence="3">UMB0763</strain>
    </source>
</reference>
<dbReference type="GO" id="GO:0005840">
    <property type="term" value="C:ribosome"/>
    <property type="evidence" value="ECO:0007669"/>
    <property type="project" value="UniProtKB-KW"/>
</dbReference>
<dbReference type="PROSITE" id="PS51186">
    <property type="entry name" value="GNAT"/>
    <property type="match status" value="1"/>
</dbReference>
<protein>
    <recommendedName>
        <fullName evidence="1">[Ribosomal protein bS18]-alanine N-acetyltransferase</fullName>
        <ecNumber evidence="1">2.3.1.266</ecNumber>
    </recommendedName>
</protein>
<dbReference type="PANTHER" id="PTHR43617:SF20">
    <property type="entry name" value="N-ALPHA-ACETYLTRANSFERASE RIMI"/>
    <property type="match status" value="1"/>
</dbReference>
<feature type="domain" description="N-acetyltransferase" evidence="2">
    <location>
        <begin position="8"/>
        <end position="153"/>
    </location>
</feature>
<dbReference type="Proteomes" id="UP000234560">
    <property type="component" value="Chromosome"/>
</dbReference>
<evidence type="ECO:0000313" key="4">
    <source>
        <dbReference type="Proteomes" id="UP000234560"/>
    </source>
</evidence>
<gene>
    <name evidence="3" type="primary">rimI</name>
    <name evidence="3" type="ORF">CYJ47_09955</name>
</gene>
<dbReference type="AlphaFoldDB" id="A0AAF0YTE4"/>
<evidence type="ECO:0000259" key="2">
    <source>
        <dbReference type="PROSITE" id="PS51186"/>
    </source>
</evidence>
<dbReference type="PANTHER" id="PTHR43617">
    <property type="entry name" value="L-AMINO ACID N-ACETYLTRANSFERASE"/>
    <property type="match status" value="1"/>
</dbReference>
<comment type="similarity">
    <text evidence="1">Belongs to the acetyltransferase family. RimI subfamily.</text>
</comment>
<dbReference type="InterPro" id="IPR016181">
    <property type="entry name" value="Acyl_CoA_acyltransferase"/>
</dbReference>
<sequence length="155" mass="17032">MLKFSPVVQLRGLTTADVGRLAELEAQLFPGESPWSAYAFLEELASRWTYYVGATVDGELVGYAGLGYGLGEAEVHTIGVDPKFQGLGIGKLLLEDILAEADRRGATVFLEVRFDNGPAISLYESHGFERLGVRKNYYQPSGADAITMRREAKER</sequence>
<keyword evidence="3" id="KW-0687">Ribonucleoprotein</keyword>
<comment type="catalytic activity">
    <reaction evidence="1">
        <text>N-terminal L-alanyl-[ribosomal protein bS18] + acetyl-CoA = N-terminal N(alpha)-acetyl-L-alanyl-[ribosomal protein bS18] + CoA + H(+)</text>
        <dbReference type="Rhea" id="RHEA:43756"/>
        <dbReference type="Rhea" id="RHEA-COMP:10676"/>
        <dbReference type="Rhea" id="RHEA-COMP:10677"/>
        <dbReference type="ChEBI" id="CHEBI:15378"/>
        <dbReference type="ChEBI" id="CHEBI:57287"/>
        <dbReference type="ChEBI" id="CHEBI:57288"/>
        <dbReference type="ChEBI" id="CHEBI:64718"/>
        <dbReference type="ChEBI" id="CHEBI:83683"/>
        <dbReference type="EC" id="2.3.1.266"/>
    </reaction>
</comment>
<keyword evidence="1" id="KW-0963">Cytoplasm</keyword>
<comment type="subcellular location">
    <subcellularLocation>
        <location evidence="1">Cytoplasm</location>
    </subcellularLocation>
</comment>
<dbReference type="GO" id="GO:0005737">
    <property type="term" value="C:cytoplasm"/>
    <property type="evidence" value="ECO:0007669"/>
    <property type="project" value="UniProtKB-SubCell"/>
</dbReference>
<evidence type="ECO:0000256" key="1">
    <source>
        <dbReference type="RuleBase" id="RU363094"/>
    </source>
</evidence>